<protein>
    <submittedName>
        <fullName evidence="1">Uncharacterized protein</fullName>
    </submittedName>
</protein>
<organism evidence="1 2">
    <name type="scientific">Niallia alba</name>
    <dbReference type="NCBI Taxonomy" id="2729105"/>
    <lineage>
        <taxon>Bacteria</taxon>
        <taxon>Bacillati</taxon>
        <taxon>Bacillota</taxon>
        <taxon>Bacilli</taxon>
        <taxon>Bacillales</taxon>
        <taxon>Bacillaceae</taxon>
        <taxon>Niallia</taxon>
    </lineage>
</organism>
<gene>
    <name evidence="1" type="ORF">HHU08_24580</name>
</gene>
<keyword evidence="2" id="KW-1185">Reference proteome</keyword>
<evidence type="ECO:0000313" key="2">
    <source>
        <dbReference type="Proteomes" id="UP000588491"/>
    </source>
</evidence>
<comment type="caution">
    <text evidence="1">The sequence shown here is derived from an EMBL/GenBank/DDBJ whole genome shotgun (WGS) entry which is preliminary data.</text>
</comment>
<dbReference type="RefSeq" id="WP_169189571.1">
    <property type="nucleotide sequence ID" value="NZ_JABBPK010000001.1"/>
</dbReference>
<dbReference type="AlphaFoldDB" id="A0A7Y0KCT4"/>
<dbReference type="Proteomes" id="UP000588491">
    <property type="component" value="Unassembled WGS sequence"/>
</dbReference>
<dbReference type="EMBL" id="JABBPK010000001">
    <property type="protein sequence ID" value="NMO80097.1"/>
    <property type="molecule type" value="Genomic_DNA"/>
</dbReference>
<evidence type="ECO:0000313" key="1">
    <source>
        <dbReference type="EMBL" id="NMO80097.1"/>
    </source>
</evidence>
<proteinExistence type="predicted"/>
<accession>A0A7Y0KCT4</accession>
<name>A0A7Y0KCT4_9BACI</name>
<reference evidence="1 2" key="1">
    <citation type="submission" date="2020-04" db="EMBL/GenBank/DDBJ databases">
        <title>Bacillus sp. UniB3 isolated from commercial digestive syrup.</title>
        <authorList>
            <person name="Thorat V."/>
            <person name="Kirdat K."/>
            <person name="Tiwarekar B."/>
            <person name="Yadav A."/>
        </authorList>
    </citation>
    <scope>NUCLEOTIDE SEQUENCE [LARGE SCALE GENOMIC DNA]</scope>
    <source>
        <strain evidence="1 2">UniB3</strain>
    </source>
</reference>
<sequence>MELKLKKSLEQLYLNYYDGLYTEHQLKYMLLKLYKQSDLSDTKWSELILDAQWKHATEEDYENKRRQLREENKEDGE</sequence>